<dbReference type="Gene3D" id="3.30.160.60">
    <property type="entry name" value="Classic Zinc Finger"/>
    <property type="match status" value="1"/>
</dbReference>
<evidence type="ECO:0000259" key="5">
    <source>
        <dbReference type="PROSITE" id="PS50157"/>
    </source>
</evidence>
<dbReference type="GO" id="GO:0045944">
    <property type="term" value="P:positive regulation of transcription by RNA polymerase II"/>
    <property type="evidence" value="ECO:0007669"/>
    <property type="project" value="TreeGrafter"/>
</dbReference>
<dbReference type="PROSITE" id="PS50157">
    <property type="entry name" value="ZINC_FINGER_C2H2_2"/>
    <property type="match status" value="1"/>
</dbReference>
<dbReference type="GO" id="GO:0008270">
    <property type="term" value="F:zinc ion binding"/>
    <property type="evidence" value="ECO:0007669"/>
    <property type="project" value="UniProtKB-KW"/>
</dbReference>
<dbReference type="InterPro" id="IPR013087">
    <property type="entry name" value="Znf_C2H2_type"/>
</dbReference>
<reference evidence="6" key="1">
    <citation type="journal article" date="2020" name="Nature">
        <title>Giant virus diversity and host interactions through global metagenomics.</title>
        <authorList>
            <person name="Schulz F."/>
            <person name="Roux S."/>
            <person name="Paez-Espino D."/>
            <person name="Jungbluth S."/>
            <person name="Walsh D.A."/>
            <person name="Denef V.J."/>
            <person name="McMahon K.D."/>
            <person name="Konstantinidis K.T."/>
            <person name="Eloe-Fadrosh E.A."/>
            <person name="Kyrpides N.C."/>
            <person name="Woyke T."/>
        </authorList>
    </citation>
    <scope>NUCLEOTIDE SEQUENCE</scope>
    <source>
        <strain evidence="6">GVMAG-M-3300021425-30</strain>
    </source>
</reference>
<evidence type="ECO:0000256" key="1">
    <source>
        <dbReference type="ARBA" id="ARBA00022723"/>
    </source>
</evidence>
<dbReference type="PANTHER" id="PTHR24403">
    <property type="entry name" value="ZINC FINGER PROTEIN"/>
    <property type="match status" value="1"/>
</dbReference>
<keyword evidence="2" id="KW-0677">Repeat</keyword>
<dbReference type="Pfam" id="PF12874">
    <property type="entry name" value="zf-met"/>
    <property type="match status" value="2"/>
</dbReference>
<dbReference type="AlphaFoldDB" id="A0A6C0CQA4"/>
<feature type="domain" description="C2H2-type" evidence="5">
    <location>
        <begin position="95"/>
        <end position="122"/>
    </location>
</feature>
<evidence type="ECO:0000256" key="2">
    <source>
        <dbReference type="ARBA" id="ARBA00022737"/>
    </source>
</evidence>
<keyword evidence="1" id="KW-0479">Metal-binding</keyword>
<evidence type="ECO:0000256" key="3">
    <source>
        <dbReference type="ARBA" id="ARBA00022771"/>
    </source>
</evidence>
<sequence length="343" mass="40067">MTENEKYECALCNYSTNRLSNWTRHINSKKHKSCIDKKIILEEKYKCETCNFTTNRVSNWNRHINSKRHKTKKLAEQQISSFNKMADDIDFAKKYTCEECDECFNSRTTLWRHKKACNGKCEELTNVTTNMDSLDLNSKEGKNLILEVLKQQGETIKAMAQERTMMMDQMKSTIIGNNNNNNNYNNNNYININMFLNEECANAMSIQNFAKTLQVTLDDLAKNNKREAISNIVIKNLKPLSITERPVHFKDKKQWYIKDEEDGWNEDNGDKLMQAASFGIQRNWSKEFEKEYPTWKQNEKLRDLYVKLAGTSCSDVTEREKLNILKNLADACNLPKNVDKIGE</sequence>
<dbReference type="EMBL" id="MN739469">
    <property type="protein sequence ID" value="QHT06473.1"/>
    <property type="molecule type" value="Genomic_DNA"/>
</dbReference>
<dbReference type="Pfam" id="PF00096">
    <property type="entry name" value="zf-C2H2"/>
    <property type="match status" value="1"/>
</dbReference>
<dbReference type="InterPro" id="IPR050688">
    <property type="entry name" value="Zinc_finger/UBP_domain"/>
</dbReference>
<dbReference type="PANTHER" id="PTHR24403:SF67">
    <property type="entry name" value="FI01116P-RELATED"/>
    <property type="match status" value="1"/>
</dbReference>
<dbReference type="SUPFAM" id="SSF57667">
    <property type="entry name" value="beta-beta-alpha zinc fingers"/>
    <property type="match status" value="2"/>
</dbReference>
<accession>A0A6C0CQA4</accession>
<dbReference type="GO" id="GO:0005634">
    <property type="term" value="C:nucleus"/>
    <property type="evidence" value="ECO:0007669"/>
    <property type="project" value="TreeGrafter"/>
</dbReference>
<protein>
    <recommendedName>
        <fullName evidence="5">C2H2-type domain-containing protein</fullName>
    </recommendedName>
</protein>
<organism evidence="6">
    <name type="scientific">viral metagenome</name>
    <dbReference type="NCBI Taxonomy" id="1070528"/>
    <lineage>
        <taxon>unclassified sequences</taxon>
        <taxon>metagenomes</taxon>
        <taxon>organismal metagenomes</taxon>
    </lineage>
</organism>
<dbReference type="SMART" id="SM00355">
    <property type="entry name" value="ZnF_C2H2"/>
    <property type="match status" value="3"/>
</dbReference>
<keyword evidence="4" id="KW-0862">Zinc</keyword>
<evidence type="ECO:0000256" key="4">
    <source>
        <dbReference type="ARBA" id="ARBA00022833"/>
    </source>
</evidence>
<keyword evidence="3" id="KW-0863">Zinc-finger</keyword>
<evidence type="ECO:0000313" key="6">
    <source>
        <dbReference type="EMBL" id="QHT06473.1"/>
    </source>
</evidence>
<name>A0A6C0CQA4_9ZZZZ</name>
<dbReference type="InterPro" id="IPR036236">
    <property type="entry name" value="Znf_C2H2_sf"/>
</dbReference>
<proteinExistence type="predicted"/>